<dbReference type="InterPro" id="IPR024983">
    <property type="entry name" value="CHAT_dom"/>
</dbReference>
<dbReference type="PATRIC" id="fig|1348334.3.peg.1208"/>
<evidence type="ECO:0000313" key="3">
    <source>
        <dbReference type="Proteomes" id="UP000017127"/>
    </source>
</evidence>
<accession>U7QLF7</accession>
<organism evidence="2 3">
    <name type="scientific">Lyngbya aestuarii BL J</name>
    <dbReference type="NCBI Taxonomy" id="1348334"/>
    <lineage>
        <taxon>Bacteria</taxon>
        <taxon>Bacillati</taxon>
        <taxon>Cyanobacteriota</taxon>
        <taxon>Cyanophyceae</taxon>
        <taxon>Oscillatoriophycideae</taxon>
        <taxon>Oscillatoriales</taxon>
        <taxon>Microcoleaceae</taxon>
        <taxon>Lyngbya</taxon>
    </lineage>
</organism>
<comment type="caution">
    <text evidence="2">The sequence shown here is derived from an EMBL/GenBank/DDBJ whole genome shotgun (WGS) entry which is preliminary data.</text>
</comment>
<protein>
    <submittedName>
        <fullName evidence="2">CHAT domain protein</fullName>
    </submittedName>
</protein>
<keyword evidence="3" id="KW-1185">Reference proteome</keyword>
<proteinExistence type="predicted"/>
<feature type="domain" description="CHAT" evidence="1">
    <location>
        <begin position="137"/>
        <end position="334"/>
    </location>
</feature>
<dbReference type="Proteomes" id="UP000017127">
    <property type="component" value="Unassembled WGS sequence"/>
</dbReference>
<dbReference type="Pfam" id="PF12770">
    <property type="entry name" value="CHAT"/>
    <property type="match status" value="1"/>
</dbReference>
<dbReference type="AlphaFoldDB" id="U7QLF7"/>
<name>U7QLF7_9CYAN</name>
<reference evidence="2 3" key="1">
    <citation type="journal article" date="2013" name="Front. Microbiol.">
        <title>Comparative genomic analyses of the cyanobacterium, Lyngbya aestuarii BL J, a powerful hydrogen producer.</title>
        <authorList>
            <person name="Kothari A."/>
            <person name="Vaughn M."/>
            <person name="Garcia-Pichel F."/>
        </authorList>
    </citation>
    <scope>NUCLEOTIDE SEQUENCE [LARGE SCALE GENOMIC DNA]</scope>
    <source>
        <strain evidence="2 3">BL J</strain>
    </source>
</reference>
<dbReference type="EMBL" id="AUZM01000008">
    <property type="protein sequence ID" value="ERT08799.1"/>
    <property type="molecule type" value="Genomic_DNA"/>
</dbReference>
<sequence>MVRIDDGQGKKQIFQQHWDGQNWVAGYGSVKTTDIPLYRYSEVINAIAVIRENRQTDDTFYDPRYLNETARAIVEAQPGTVLIYPLVLEDKLWILWTTAGNVAGSKEISVSQQQLGNMVVKFRALLDNPNSNLQELQATAQQLYQWLIQPIESELRENQIERLVFAQDRVTRYIPMAALHDGEQYLIQRYTIHSILSAQLTDMNDKLSPGIEENSVLGLGLSDGVAEFDPLPNVEIELNKIVRSDERDLEGIYRGQKYLNQAFTFDILAQNVSGHRILHIATHGKFEPGVPEDSFLLLGTGERLTIPEINSIGSELKDVHLVVLSACETALGGRMRRGLKLPELVLISSKPDVRVR</sequence>
<gene>
    <name evidence="2" type="ORF">M595_1235</name>
</gene>
<evidence type="ECO:0000313" key="2">
    <source>
        <dbReference type="EMBL" id="ERT08799.1"/>
    </source>
</evidence>
<evidence type="ECO:0000259" key="1">
    <source>
        <dbReference type="Pfam" id="PF12770"/>
    </source>
</evidence>